<evidence type="ECO:0000259" key="1">
    <source>
        <dbReference type="PROSITE" id="PS50943"/>
    </source>
</evidence>
<dbReference type="SMART" id="SM00530">
    <property type="entry name" value="HTH_XRE"/>
    <property type="match status" value="1"/>
</dbReference>
<dbReference type="InterPro" id="IPR010982">
    <property type="entry name" value="Lambda_DNA-bd_dom_sf"/>
</dbReference>
<dbReference type="GO" id="GO:0003677">
    <property type="term" value="F:DNA binding"/>
    <property type="evidence" value="ECO:0007669"/>
    <property type="project" value="InterPro"/>
</dbReference>
<dbReference type="PROSITE" id="PS50943">
    <property type="entry name" value="HTH_CROC1"/>
    <property type="match status" value="1"/>
</dbReference>
<evidence type="ECO:0000313" key="2">
    <source>
        <dbReference type="EMBL" id="OGB73747.1"/>
    </source>
</evidence>
<name>A0A1F4NR40_UNCK3</name>
<dbReference type="EMBL" id="METD01000001">
    <property type="protein sequence ID" value="OGB73747.1"/>
    <property type="molecule type" value="Genomic_DNA"/>
</dbReference>
<organism evidence="2 3">
    <name type="scientific">candidate division Kazan bacterium RIFCSPLOWO2_01_FULL_45_19</name>
    <dbReference type="NCBI Taxonomy" id="1798538"/>
    <lineage>
        <taxon>Bacteria</taxon>
        <taxon>Bacteria division Kazan-3B-28</taxon>
    </lineage>
</organism>
<accession>A0A1F4NR40</accession>
<feature type="domain" description="HTH cro/C1-type" evidence="1">
    <location>
        <begin position="39"/>
        <end position="93"/>
    </location>
</feature>
<dbReference type="InterPro" id="IPR001387">
    <property type="entry name" value="Cro/C1-type_HTH"/>
</dbReference>
<dbReference type="SUPFAM" id="SSF47413">
    <property type="entry name" value="lambda repressor-like DNA-binding domains"/>
    <property type="match status" value="1"/>
</dbReference>
<dbReference type="Proteomes" id="UP000178085">
    <property type="component" value="Unassembled WGS sequence"/>
</dbReference>
<reference evidence="2 3" key="1">
    <citation type="journal article" date="2016" name="Nat. Commun.">
        <title>Thousands of microbial genomes shed light on interconnected biogeochemical processes in an aquifer system.</title>
        <authorList>
            <person name="Anantharaman K."/>
            <person name="Brown C.T."/>
            <person name="Hug L.A."/>
            <person name="Sharon I."/>
            <person name="Castelle C.J."/>
            <person name="Probst A.J."/>
            <person name="Thomas B.C."/>
            <person name="Singh A."/>
            <person name="Wilkins M.J."/>
            <person name="Karaoz U."/>
            <person name="Brodie E.L."/>
            <person name="Williams K.H."/>
            <person name="Hubbard S.S."/>
            <person name="Banfield J.F."/>
        </authorList>
    </citation>
    <scope>NUCLEOTIDE SEQUENCE [LARGE SCALE GENOMIC DNA]</scope>
</reference>
<dbReference type="AlphaFoldDB" id="A0A1F4NR40"/>
<dbReference type="CDD" id="cd00093">
    <property type="entry name" value="HTH_XRE"/>
    <property type="match status" value="1"/>
</dbReference>
<protein>
    <recommendedName>
        <fullName evidence="1">HTH cro/C1-type domain-containing protein</fullName>
    </recommendedName>
</protein>
<comment type="caution">
    <text evidence="2">The sequence shown here is derived from an EMBL/GenBank/DDBJ whole genome shotgun (WGS) entry which is preliminary data.</text>
</comment>
<evidence type="ECO:0000313" key="3">
    <source>
        <dbReference type="Proteomes" id="UP000178085"/>
    </source>
</evidence>
<dbReference type="Pfam" id="PF01381">
    <property type="entry name" value="HTH_3"/>
    <property type="match status" value="1"/>
</dbReference>
<proteinExistence type="predicted"/>
<sequence>MSKEKFYTVSELEKKGMKNPKFRRAYEALEPEYQIARAVIAARLKKGMTQGELARKAGTKQPVIARLENMKSAPSSRSMGRIANALDLRWNLKLVPKTR</sequence>
<gene>
    <name evidence="2" type="ORF">A3K51_02850</name>
</gene>
<dbReference type="Gene3D" id="1.10.260.40">
    <property type="entry name" value="lambda repressor-like DNA-binding domains"/>
    <property type="match status" value="1"/>
</dbReference>